<dbReference type="STRING" id="8081.ENSPREP00000001737"/>
<evidence type="ECO:0000256" key="2">
    <source>
        <dbReference type="ARBA" id="ARBA00022540"/>
    </source>
</evidence>
<dbReference type="GO" id="GO:0033290">
    <property type="term" value="C:eukaryotic 48S preinitiation complex"/>
    <property type="evidence" value="ECO:0007669"/>
    <property type="project" value="UniProtKB-UniRule"/>
</dbReference>
<gene>
    <name evidence="4" type="primary">EIF3L</name>
    <name evidence="4" type="synonym">EIF3EIP</name>
    <name evidence="4" type="synonym">EIF3S6IP</name>
</gene>
<comment type="function">
    <text evidence="4">Component of the eukaryotic translation initiation factor 3 (eIF-3) complex, which is involved in protein synthesis of a specialized repertoire of mRNAs and, together with other initiation factors, stimulates binding of mRNA and methionyl-tRNAi to the 40S ribosome. The eIF-3 complex specifically targets and initiates translation of a subset of mRNAs involved in cell proliferation.</text>
</comment>
<keyword evidence="7" id="KW-1185">Reference proteome</keyword>
<feature type="domain" description="PCI" evidence="5">
    <location>
        <begin position="404"/>
        <end position="610"/>
    </location>
</feature>
<comment type="subcellular location">
    <subcellularLocation>
        <location evidence="4">Cytoplasm</location>
    </subcellularLocation>
</comment>
<comment type="similarity">
    <text evidence="4">Belongs to the eIF-3 subunit L family.</text>
</comment>
<name>A0A3P9MWL9_POERE</name>
<dbReference type="GO" id="GO:0016282">
    <property type="term" value="C:eukaryotic 43S preinitiation complex"/>
    <property type="evidence" value="ECO:0007669"/>
    <property type="project" value="UniProtKB-UniRule"/>
</dbReference>
<evidence type="ECO:0000313" key="6">
    <source>
        <dbReference type="Ensembl" id="ENSPREP00000001737.1"/>
    </source>
</evidence>
<dbReference type="HAMAP" id="MF_03011">
    <property type="entry name" value="eIF3l"/>
    <property type="match status" value="1"/>
</dbReference>
<accession>A0A3P9MWL9</accession>
<dbReference type="PANTHER" id="PTHR13242">
    <property type="entry name" value="EUKARYOTIC TRANSLATION INITIATION FACTOR 3"/>
    <property type="match status" value="1"/>
</dbReference>
<sequence>MKSCSEHPSSISCLKKRLAVKKLSDFKKFNLAFIFPETQVPTMHHSCVSVYVTVCSFRFLPSLQRQLRGLACWVPLLAGYSINLRVWIDSHQNVVPRRGGSDPKADLAYERQYEQQTYHVIPEVIKNFLQYFHKTISDLIDQKVYELQSNRVSSESIEQKIYEIQDVYENSWNKLTDRFFKTSPWPEAEGIASLVGNDAVFLILYKELYYRHIYAKVSGGPTLEQRFESYYNYCNLFNYILNADGPAPLELPNQWLWDIIDEFIYQFQSFSQYRCKTAKKSEEEIEFLRNNPKIWNVHSVLNVLHSLVDKSNINRQLEVYTSGGDPESVAGEYGRHSLYKMLGYFSLVGLLRLHSLLGDYYQAIKVLENIELNKKSMYSRVPECQITTYYYVGFAYLMMRRYQDAIRVFANILLYIQRTRNMFQRSTYKYEMINKQNEQMHGLLAIALTMYPMRIDESIHTQLREKYGDKMLRMQKGDLQVFEELFSFACPKFLSPVVPNYDNVHPNYHKEPFQQQLKVFAEEVQQQAQLSTIRSFLKLYTTMPVAKLAGFLDMSEQEFRIQLLVFKHKMKNLVWTSGISALDGEFQSASEVDFYIDKDMIHIADTKVARRYGDFFIRQIHKFEELNRTLKKMAITGTTTATGTATSR</sequence>
<dbReference type="InterPro" id="IPR011990">
    <property type="entry name" value="TPR-like_helical_dom_sf"/>
</dbReference>
<dbReference type="InterPro" id="IPR019382">
    <property type="entry name" value="eIF3l"/>
</dbReference>
<reference evidence="6" key="2">
    <citation type="submission" date="2025-08" db="UniProtKB">
        <authorList>
            <consortium name="Ensembl"/>
        </authorList>
    </citation>
    <scope>IDENTIFICATION</scope>
    <source>
        <strain evidence="6">Guanapo</strain>
    </source>
</reference>
<evidence type="ECO:0000256" key="1">
    <source>
        <dbReference type="ARBA" id="ARBA00022490"/>
    </source>
</evidence>
<dbReference type="GeneTree" id="ENSGT00390000000411"/>
<dbReference type="GO" id="GO:0001732">
    <property type="term" value="P:formation of cytoplasmic translation initiation complex"/>
    <property type="evidence" value="ECO:0007669"/>
    <property type="project" value="UniProtKB-UniRule"/>
</dbReference>
<dbReference type="OMA" id="AGWFIRN"/>
<reference evidence="7" key="1">
    <citation type="submission" date="2013-11" db="EMBL/GenBank/DDBJ databases">
        <title>The genomic landscape of the Guanapo guppy.</title>
        <authorList>
            <person name="Kuenstner A."/>
            <person name="Dreyer C."/>
        </authorList>
    </citation>
    <scope>NUCLEOTIDE SEQUENCE</scope>
    <source>
        <strain evidence="7">Guanapo</strain>
    </source>
</reference>
<dbReference type="Proteomes" id="UP000242638">
    <property type="component" value="Unassembled WGS sequence"/>
</dbReference>
<reference evidence="6" key="3">
    <citation type="submission" date="2025-09" db="UniProtKB">
        <authorList>
            <consortium name="Ensembl"/>
        </authorList>
    </citation>
    <scope>IDENTIFICATION</scope>
    <source>
        <strain evidence="6">Guanapo</strain>
    </source>
</reference>
<keyword evidence="3 4" id="KW-0648">Protein biosynthesis</keyword>
<dbReference type="AlphaFoldDB" id="A0A3P9MWL9"/>
<dbReference type="InterPro" id="IPR000717">
    <property type="entry name" value="PCI_dom"/>
</dbReference>
<dbReference type="PANTHER" id="PTHR13242:SF0">
    <property type="entry name" value="EUKARYOTIC TRANSLATION INITIATION FACTOR 3 SUBUNIT L"/>
    <property type="match status" value="1"/>
</dbReference>
<evidence type="ECO:0000313" key="7">
    <source>
        <dbReference type="Proteomes" id="UP000242638"/>
    </source>
</evidence>
<dbReference type="GO" id="GO:0005852">
    <property type="term" value="C:eukaryotic translation initiation factor 3 complex"/>
    <property type="evidence" value="ECO:0007669"/>
    <property type="project" value="UniProtKB-UniRule"/>
</dbReference>
<dbReference type="PROSITE" id="PS50250">
    <property type="entry name" value="PCI"/>
    <property type="match status" value="1"/>
</dbReference>
<evidence type="ECO:0000256" key="4">
    <source>
        <dbReference type="HAMAP-Rule" id="MF_03011"/>
    </source>
</evidence>
<keyword evidence="1 4" id="KW-0963">Cytoplasm</keyword>
<dbReference type="Bgee" id="ENSPREG00000001257">
    <property type="expression patterns" value="Expressed in head and 1 other cell type or tissue"/>
</dbReference>
<dbReference type="SUPFAM" id="SSF48452">
    <property type="entry name" value="TPR-like"/>
    <property type="match status" value="1"/>
</dbReference>
<organism evidence="6 7">
    <name type="scientific">Poecilia reticulata</name>
    <name type="common">Guppy</name>
    <name type="synonym">Acanthophacelus reticulatus</name>
    <dbReference type="NCBI Taxonomy" id="8081"/>
    <lineage>
        <taxon>Eukaryota</taxon>
        <taxon>Metazoa</taxon>
        <taxon>Chordata</taxon>
        <taxon>Craniata</taxon>
        <taxon>Vertebrata</taxon>
        <taxon>Euteleostomi</taxon>
        <taxon>Actinopterygii</taxon>
        <taxon>Neopterygii</taxon>
        <taxon>Teleostei</taxon>
        <taxon>Neoteleostei</taxon>
        <taxon>Acanthomorphata</taxon>
        <taxon>Ovalentaria</taxon>
        <taxon>Atherinomorphae</taxon>
        <taxon>Cyprinodontiformes</taxon>
        <taxon>Poeciliidae</taxon>
        <taxon>Poeciliinae</taxon>
        <taxon>Poecilia</taxon>
    </lineage>
</organism>
<dbReference type="Ensembl" id="ENSPRET00000001779.1">
    <property type="protein sequence ID" value="ENSPREP00000001737.1"/>
    <property type="gene ID" value="ENSPREG00000001257.1"/>
</dbReference>
<comment type="subunit">
    <text evidence="4">Component of the eukaryotic translation initiation factor 3 (eIF-3) complex, which is composed of 13 subunits: EIF3A, EIF3B, EIF3C, EIF3D, EIF3E, EIF3F, EIF3G, EIF3H, EIF3I, EIF3J, EIF3K, EIF3L and EIF3M.</text>
</comment>
<evidence type="ECO:0000256" key="3">
    <source>
        <dbReference type="ARBA" id="ARBA00022917"/>
    </source>
</evidence>
<keyword evidence="2 4" id="KW-0396">Initiation factor</keyword>
<dbReference type="GO" id="GO:0003743">
    <property type="term" value="F:translation initiation factor activity"/>
    <property type="evidence" value="ECO:0007669"/>
    <property type="project" value="UniProtKB-UniRule"/>
</dbReference>
<proteinExistence type="inferred from homology"/>
<protein>
    <recommendedName>
        <fullName evidence="4">Eukaryotic translation initiation factor 3 subunit L</fullName>
        <shortName evidence="4">eIF3l</shortName>
    </recommendedName>
    <alternativeName>
        <fullName evidence="4">Eukaryotic translation initiation factor 3 subunit 6-interacting protein</fullName>
    </alternativeName>
    <alternativeName>
        <fullName evidence="4">Eukaryotic translation initiation factor 3 subunit E-interacting protein</fullName>
    </alternativeName>
</protein>
<dbReference type="Pfam" id="PF10255">
    <property type="entry name" value="Paf67"/>
    <property type="match status" value="1"/>
</dbReference>
<evidence type="ECO:0000259" key="5">
    <source>
        <dbReference type="PROSITE" id="PS50250"/>
    </source>
</evidence>